<sequence>MKHYEYVKKSEYVPVKKELIKLINLVQDDLRKKFTFRFDFIGSSSRNMITCDFSTNEGYDFDVNIEVNDSDERYSAKELKKLLMESFDKIIDETQGIDDRYGNIYRHCRYESLLHPVNMDSFNNLKYSHCENSTRVFTIKVHESNKAKIKYGCDFAIVNNFIEKKEKKQQYIHFNKSTNPPSYNWQLQESS</sequence>
<accession>A0A3E5FSM0</accession>
<protein>
    <recommendedName>
        <fullName evidence="3">Nucleotidyltransferase</fullName>
    </recommendedName>
</protein>
<dbReference type="RefSeq" id="WP_117604440.1">
    <property type="nucleotide sequence ID" value="NZ_CAXVJN010000007.1"/>
</dbReference>
<dbReference type="Proteomes" id="UP000261087">
    <property type="component" value="Unassembled WGS sequence"/>
</dbReference>
<evidence type="ECO:0000313" key="1">
    <source>
        <dbReference type="EMBL" id="RGO13020.1"/>
    </source>
</evidence>
<proteinExistence type="predicted"/>
<evidence type="ECO:0000313" key="2">
    <source>
        <dbReference type="Proteomes" id="UP000261087"/>
    </source>
</evidence>
<dbReference type="EMBL" id="QSVF01000002">
    <property type="protein sequence ID" value="RGO13020.1"/>
    <property type="molecule type" value="Genomic_DNA"/>
</dbReference>
<evidence type="ECO:0008006" key="3">
    <source>
        <dbReference type="Google" id="ProtNLM"/>
    </source>
</evidence>
<comment type="caution">
    <text evidence="1">The sequence shown here is derived from an EMBL/GenBank/DDBJ whole genome shotgun (WGS) entry which is preliminary data.</text>
</comment>
<dbReference type="AlphaFoldDB" id="A0A3E5FSM0"/>
<organism evidence="1 2">
    <name type="scientific">Thomasclavelia spiroformis</name>
    <dbReference type="NCBI Taxonomy" id="29348"/>
    <lineage>
        <taxon>Bacteria</taxon>
        <taxon>Bacillati</taxon>
        <taxon>Bacillota</taxon>
        <taxon>Erysipelotrichia</taxon>
        <taxon>Erysipelotrichales</taxon>
        <taxon>Coprobacillaceae</taxon>
        <taxon>Thomasclavelia</taxon>
    </lineage>
</organism>
<name>A0A3E5FSM0_9FIRM</name>
<gene>
    <name evidence="1" type="ORF">DXB31_00890</name>
</gene>
<reference evidence="1 2" key="1">
    <citation type="submission" date="2018-08" db="EMBL/GenBank/DDBJ databases">
        <title>A genome reference for cultivated species of the human gut microbiota.</title>
        <authorList>
            <person name="Zou Y."/>
            <person name="Xue W."/>
            <person name="Luo G."/>
        </authorList>
    </citation>
    <scope>NUCLEOTIDE SEQUENCE [LARGE SCALE GENOMIC DNA]</scope>
    <source>
        <strain evidence="1 2">OM02-6</strain>
    </source>
</reference>